<name>A0A2G5VBP4_9PELO</name>
<comment type="caution">
    <text evidence="1">The sequence shown here is derived from an EMBL/GenBank/DDBJ whole genome shotgun (WGS) entry which is preliminary data.</text>
</comment>
<gene>
    <name evidence="1" type="primary">Cnig_chr_II.g7856</name>
    <name evidence="1" type="ORF">B9Z55_007856</name>
</gene>
<proteinExistence type="predicted"/>
<accession>A0A2G5VBP4</accession>
<reference evidence="2" key="1">
    <citation type="submission" date="2017-10" db="EMBL/GenBank/DDBJ databases">
        <title>Rapid genome shrinkage in a self-fertile nematode reveals novel sperm competition proteins.</title>
        <authorList>
            <person name="Yin D."/>
            <person name="Schwarz E.M."/>
            <person name="Thomas C.G."/>
            <person name="Felde R.L."/>
            <person name="Korf I.F."/>
            <person name="Cutter A.D."/>
            <person name="Schartner C.M."/>
            <person name="Ralston E.J."/>
            <person name="Meyer B.J."/>
            <person name="Haag E.S."/>
        </authorList>
    </citation>
    <scope>NUCLEOTIDE SEQUENCE [LARGE SCALE GENOMIC DNA]</scope>
    <source>
        <strain evidence="2">JU1422</strain>
    </source>
</reference>
<dbReference type="EMBL" id="PDUG01000002">
    <property type="protein sequence ID" value="PIC49162.1"/>
    <property type="molecule type" value="Genomic_DNA"/>
</dbReference>
<keyword evidence="2" id="KW-1185">Reference proteome</keyword>
<evidence type="ECO:0000313" key="1">
    <source>
        <dbReference type="EMBL" id="PIC49162.1"/>
    </source>
</evidence>
<dbReference type="OrthoDB" id="5792673at2759"/>
<evidence type="ECO:0000313" key="2">
    <source>
        <dbReference type="Proteomes" id="UP000230233"/>
    </source>
</evidence>
<dbReference type="AlphaFoldDB" id="A0A2G5VBP4"/>
<protein>
    <submittedName>
        <fullName evidence="1">Uncharacterized protein</fullName>
    </submittedName>
</protein>
<sequence>MLLSLSNTAPVVKRHLKFMKEFVEMNIPDQTAFRVHERAVSSTNHQLLPFVADAQIKCPCKPKTEGGIANCFENTNCPCYKANIMLRKLNYVRNNQTVYNSFGI</sequence>
<dbReference type="Proteomes" id="UP000230233">
    <property type="component" value="Chromosome II"/>
</dbReference>
<organism evidence="1 2">
    <name type="scientific">Caenorhabditis nigoni</name>
    <dbReference type="NCBI Taxonomy" id="1611254"/>
    <lineage>
        <taxon>Eukaryota</taxon>
        <taxon>Metazoa</taxon>
        <taxon>Ecdysozoa</taxon>
        <taxon>Nematoda</taxon>
        <taxon>Chromadorea</taxon>
        <taxon>Rhabditida</taxon>
        <taxon>Rhabditina</taxon>
        <taxon>Rhabditomorpha</taxon>
        <taxon>Rhabditoidea</taxon>
        <taxon>Rhabditidae</taxon>
        <taxon>Peloderinae</taxon>
        <taxon>Caenorhabditis</taxon>
    </lineage>
</organism>